<comment type="caution">
    <text evidence="2">The sequence shown here is derived from an EMBL/GenBank/DDBJ whole genome shotgun (WGS) entry which is preliminary data.</text>
</comment>
<evidence type="ECO:0000256" key="1">
    <source>
        <dbReference type="SAM" id="SignalP"/>
    </source>
</evidence>
<organism evidence="2">
    <name type="scientific">Solanum chilense</name>
    <name type="common">Tomato</name>
    <name type="synonym">Lycopersicon chilense</name>
    <dbReference type="NCBI Taxonomy" id="4083"/>
    <lineage>
        <taxon>Eukaryota</taxon>
        <taxon>Viridiplantae</taxon>
        <taxon>Streptophyta</taxon>
        <taxon>Embryophyta</taxon>
        <taxon>Tracheophyta</taxon>
        <taxon>Spermatophyta</taxon>
        <taxon>Magnoliopsida</taxon>
        <taxon>eudicotyledons</taxon>
        <taxon>Gunneridae</taxon>
        <taxon>Pentapetalae</taxon>
        <taxon>asterids</taxon>
        <taxon>lamiids</taxon>
        <taxon>Solanales</taxon>
        <taxon>Solanaceae</taxon>
        <taxon>Solanoideae</taxon>
        <taxon>Solaneae</taxon>
        <taxon>Solanum</taxon>
        <taxon>Solanum subgen. Lycopersicon</taxon>
    </lineage>
</organism>
<reference evidence="2" key="1">
    <citation type="submission" date="2019-05" db="EMBL/GenBank/DDBJ databases">
        <title>The de novo reference genome and transcriptome assemblies of the wild tomato species Solanum chilense.</title>
        <authorList>
            <person name="Stam R."/>
            <person name="Nosenko T."/>
            <person name="Hoerger A.C."/>
            <person name="Stephan W."/>
            <person name="Seidel M.A."/>
            <person name="Kuhn J.M.M."/>
            <person name="Haberer G."/>
            <person name="Tellier A."/>
        </authorList>
    </citation>
    <scope>NUCLEOTIDE SEQUENCE</scope>
    <source>
        <tissue evidence="2">Mature leaves</tissue>
    </source>
</reference>
<evidence type="ECO:0000313" key="2">
    <source>
        <dbReference type="EMBL" id="TMW82060.1"/>
    </source>
</evidence>
<feature type="signal peptide" evidence="1">
    <location>
        <begin position="1"/>
        <end position="29"/>
    </location>
</feature>
<accession>A0A6N2AK80</accession>
<dbReference type="AlphaFoldDB" id="A0A6N2AK80"/>
<sequence length="76" mass="8661">MMTYRKMTTMLVIFVVFVSLMSTQNNVEAARVLLSQDFSREIRLATLPSMYEKAKNNLEFLLERLPSGPSPRGPGH</sequence>
<dbReference type="PANTHER" id="PTHR37245">
    <property type="entry name" value="PAMP-INDUCED SECRETED PEPTIDE 1"/>
    <property type="match status" value="1"/>
</dbReference>
<dbReference type="PANTHER" id="PTHR37245:SF4">
    <property type="entry name" value="PAMP-INDUCED SECRETED PEPTIDE 1"/>
    <property type="match status" value="1"/>
</dbReference>
<dbReference type="GO" id="GO:0006952">
    <property type="term" value="P:defense response"/>
    <property type="evidence" value="ECO:0007669"/>
    <property type="project" value="InterPro"/>
</dbReference>
<feature type="chain" id="PRO_5027056983" evidence="1">
    <location>
        <begin position="30"/>
        <end position="76"/>
    </location>
</feature>
<keyword evidence="1" id="KW-0732">Signal</keyword>
<name>A0A6N2AK80_SOLCI</name>
<protein>
    <submittedName>
        <fullName evidence="2">Uncharacterized protein</fullName>
    </submittedName>
</protein>
<proteinExistence type="predicted"/>
<gene>
    <name evidence="2" type="ORF">EJD97_006928</name>
</gene>
<dbReference type="EMBL" id="RXGB01020034">
    <property type="protein sequence ID" value="TMW82060.1"/>
    <property type="molecule type" value="Genomic_DNA"/>
</dbReference>
<dbReference type="InterPro" id="IPR040273">
    <property type="entry name" value="PIP1"/>
</dbReference>